<dbReference type="InterPro" id="IPR008251">
    <property type="entry name" value="Chromo_shadow_dom"/>
</dbReference>
<keyword evidence="2" id="KW-0539">Nucleus</keyword>
<comment type="caution">
    <text evidence="4">The sequence shown here is derived from an EMBL/GenBank/DDBJ whole genome shotgun (WGS) entry which is preliminary data.</text>
</comment>
<evidence type="ECO:0000313" key="4">
    <source>
        <dbReference type="EMBL" id="CAI6362197.1"/>
    </source>
</evidence>
<accession>A0AAV0X1Z9</accession>
<dbReference type="Proteomes" id="UP001160148">
    <property type="component" value="Unassembled WGS sequence"/>
</dbReference>
<evidence type="ECO:0000256" key="2">
    <source>
        <dbReference type="ARBA" id="ARBA00023242"/>
    </source>
</evidence>
<dbReference type="AlphaFoldDB" id="A0AAV0X1Z9"/>
<dbReference type="SMART" id="SM00300">
    <property type="entry name" value="ChSh"/>
    <property type="match status" value="1"/>
</dbReference>
<dbReference type="InterPro" id="IPR000953">
    <property type="entry name" value="Chromo/chromo_shadow_dom"/>
</dbReference>
<reference evidence="4 5" key="1">
    <citation type="submission" date="2023-01" db="EMBL/GenBank/DDBJ databases">
        <authorList>
            <person name="Whitehead M."/>
        </authorList>
    </citation>
    <scope>NUCLEOTIDE SEQUENCE [LARGE SCALE GENOMIC DNA]</scope>
</reference>
<dbReference type="EMBL" id="CARXXK010000003">
    <property type="protein sequence ID" value="CAI6362197.1"/>
    <property type="molecule type" value="Genomic_DNA"/>
</dbReference>
<keyword evidence="5" id="KW-1185">Reference proteome</keyword>
<comment type="subcellular location">
    <subcellularLocation>
        <location evidence="1">Nucleus</location>
    </subcellularLocation>
</comment>
<feature type="domain" description="Chromo" evidence="3">
    <location>
        <begin position="17"/>
        <end position="71"/>
    </location>
</feature>
<organism evidence="4 5">
    <name type="scientific">Macrosiphum euphorbiae</name>
    <name type="common">potato aphid</name>
    <dbReference type="NCBI Taxonomy" id="13131"/>
    <lineage>
        <taxon>Eukaryota</taxon>
        <taxon>Metazoa</taxon>
        <taxon>Ecdysozoa</taxon>
        <taxon>Arthropoda</taxon>
        <taxon>Hexapoda</taxon>
        <taxon>Insecta</taxon>
        <taxon>Pterygota</taxon>
        <taxon>Neoptera</taxon>
        <taxon>Paraneoptera</taxon>
        <taxon>Hemiptera</taxon>
        <taxon>Sternorrhyncha</taxon>
        <taxon>Aphidomorpha</taxon>
        <taxon>Aphidoidea</taxon>
        <taxon>Aphididae</taxon>
        <taxon>Macrosiphini</taxon>
        <taxon>Macrosiphum</taxon>
    </lineage>
</organism>
<gene>
    <name evidence="4" type="ORF">MEUPH1_LOCUS17293</name>
</gene>
<dbReference type="PROSITE" id="PS50013">
    <property type="entry name" value="CHROMO_2"/>
    <property type="match status" value="1"/>
</dbReference>
<name>A0AAV0X1Z9_9HEMI</name>
<dbReference type="InterPro" id="IPR016197">
    <property type="entry name" value="Chromo-like_dom_sf"/>
</dbReference>
<protein>
    <recommendedName>
        <fullName evidence="3">Chromo domain-containing protein</fullName>
    </recommendedName>
</protein>
<dbReference type="GO" id="GO:0005634">
    <property type="term" value="C:nucleus"/>
    <property type="evidence" value="ECO:0007669"/>
    <property type="project" value="UniProtKB-SubCell"/>
</dbReference>
<evidence type="ECO:0000313" key="5">
    <source>
        <dbReference type="Proteomes" id="UP001160148"/>
    </source>
</evidence>
<dbReference type="Pfam" id="PF01393">
    <property type="entry name" value="Chromo_shadow"/>
    <property type="match status" value="1"/>
</dbReference>
<evidence type="ECO:0000259" key="3">
    <source>
        <dbReference type="PROSITE" id="PS50013"/>
    </source>
</evidence>
<dbReference type="CDD" id="cd00034">
    <property type="entry name" value="CSD"/>
    <property type="match status" value="1"/>
</dbReference>
<dbReference type="SUPFAM" id="SSF54160">
    <property type="entry name" value="Chromo domain-like"/>
    <property type="match status" value="1"/>
</dbReference>
<evidence type="ECO:0000256" key="1">
    <source>
        <dbReference type="ARBA" id="ARBA00004123"/>
    </source>
</evidence>
<dbReference type="Gene3D" id="2.40.50.40">
    <property type="match status" value="1"/>
</dbReference>
<proteinExistence type="predicted"/>
<dbReference type="GO" id="GO:0005694">
    <property type="term" value="C:chromosome"/>
    <property type="evidence" value="ECO:0007669"/>
    <property type="project" value="UniProtKB-ARBA"/>
</dbReference>
<sequence>MSVRENDNTTTPNSETKIMEEILGVTKFDENLTFLVKWANIEEPQIILAEQLNLLYPQKVIKYYEARLRFD</sequence>